<evidence type="ECO:0000313" key="1">
    <source>
        <dbReference type="EMBL" id="SHH53337.1"/>
    </source>
</evidence>
<dbReference type="EMBL" id="FQXN01000005">
    <property type="protein sequence ID" value="SHH53337.1"/>
    <property type="molecule type" value="Genomic_DNA"/>
</dbReference>
<proteinExistence type="predicted"/>
<sequence length="195" mass="21742">KKPGGGIMFKKISVVLLTVLVLTASIFAVGPWRSNYVQTNTTSRTQPLYQNLPEGATVSETTISGTVKEIEMIPGEGMEVIIDAEGEEYEVHTGPIWLYDGLEVGVNIEISGRIISTEDETYIVVDKAVIDGKEIVVRENGFPVFARRGMENNRGNTYTEMERRNVRGRMMNRPQNKVREHAYGYGMGTCVYDAD</sequence>
<evidence type="ECO:0000313" key="2">
    <source>
        <dbReference type="EMBL" id="SHH58808.1"/>
    </source>
</evidence>
<dbReference type="STRING" id="1123380.SAMN02745199_1472"/>
<dbReference type="AlphaFoldDB" id="A0A1M5TRE5"/>
<dbReference type="EMBL" id="FQXN01000008">
    <property type="protein sequence ID" value="SHH58808.1"/>
    <property type="molecule type" value="Genomic_DNA"/>
</dbReference>
<organism evidence="1 3">
    <name type="scientific">Thermosipho atlanticus DSM 15807</name>
    <dbReference type="NCBI Taxonomy" id="1123380"/>
    <lineage>
        <taxon>Bacteria</taxon>
        <taxon>Thermotogati</taxon>
        <taxon>Thermotogota</taxon>
        <taxon>Thermotogae</taxon>
        <taxon>Thermotogales</taxon>
        <taxon>Fervidobacteriaceae</taxon>
        <taxon>Thermosipho</taxon>
    </lineage>
</organism>
<keyword evidence="3" id="KW-1185">Reference proteome</keyword>
<protein>
    <submittedName>
        <fullName evidence="1">Uncharacterized protein</fullName>
    </submittedName>
</protein>
<name>A0A1M5TRE5_9BACT</name>
<reference evidence="3" key="2">
    <citation type="submission" date="2016-11" db="EMBL/GenBank/DDBJ databases">
        <authorList>
            <person name="Varghese N."/>
            <person name="Submissions S."/>
        </authorList>
    </citation>
    <scope>NUCLEOTIDE SEQUENCE [LARGE SCALE GENOMIC DNA]</scope>
    <source>
        <strain evidence="3">DSM 15807</strain>
    </source>
</reference>
<feature type="non-terminal residue" evidence="1">
    <location>
        <position position="1"/>
    </location>
</feature>
<dbReference type="Proteomes" id="UP000242592">
    <property type="component" value="Unassembled WGS sequence"/>
</dbReference>
<gene>
    <name evidence="1" type="ORF">SAMN02745199_1472</name>
    <name evidence="2" type="ORF">SAMN02745199_1661</name>
</gene>
<evidence type="ECO:0000313" key="3">
    <source>
        <dbReference type="Proteomes" id="UP000242592"/>
    </source>
</evidence>
<accession>A0A1M5TRE5</accession>
<reference evidence="1" key="1">
    <citation type="submission" date="2016-11" db="EMBL/GenBank/DDBJ databases">
        <authorList>
            <person name="Jaros S."/>
            <person name="Januszkiewicz K."/>
            <person name="Wedrychowicz H."/>
        </authorList>
    </citation>
    <scope>NUCLEOTIDE SEQUENCE [LARGE SCALE GENOMIC DNA]</scope>
    <source>
        <strain evidence="1">DSM 15807</strain>
    </source>
</reference>